<comment type="caution">
    <text evidence="1">The sequence shown here is derived from an EMBL/GenBank/DDBJ whole genome shotgun (WGS) entry which is preliminary data.</text>
</comment>
<evidence type="ECO:0000313" key="1">
    <source>
        <dbReference type="EMBL" id="MCU7616401.1"/>
    </source>
</evidence>
<name>A0ABT2W2E8_9FLAO</name>
<evidence type="ECO:0000313" key="2">
    <source>
        <dbReference type="Proteomes" id="UP001208649"/>
    </source>
</evidence>
<sequence>MKIIFPKQFLLSAILFSLFGCREKFESEKWQNEEKGLYGENHRKKMLPDLINNVLFFPHRGNEKGTKRTEVVKLIGKPFLKDCNGNDTYEIEEKQGWIDPNGFVRLKLMYEADSTLIGYVIEDANYLE</sequence>
<dbReference type="Proteomes" id="UP001208649">
    <property type="component" value="Unassembled WGS sequence"/>
</dbReference>
<gene>
    <name evidence="1" type="ORF">NZ698_04265</name>
</gene>
<dbReference type="RefSeq" id="WP_263001851.1">
    <property type="nucleotide sequence ID" value="NZ_JAOTEM010000001.1"/>
</dbReference>
<keyword evidence="2" id="KW-1185">Reference proteome</keyword>
<evidence type="ECO:0008006" key="3">
    <source>
        <dbReference type="Google" id="ProtNLM"/>
    </source>
</evidence>
<reference evidence="2" key="1">
    <citation type="submission" date="2023-07" db="EMBL/GenBank/DDBJ databases">
        <title>Chryseobacterium sp. strain PBS4-4 Genome sequencing and assembly.</title>
        <authorList>
            <person name="Jung Y."/>
        </authorList>
    </citation>
    <scope>NUCLEOTIDE SEQUENCE [LARGE SCALE GENOMIC DNA]</scope>
    <source>
        <strain evidence="2">PBS4-4</strain>
    </source>
</reference>
<protein>
    <recommendedName>
        <fullName evidence="3">Lipoprotein</fullName>
    </recommendedName>
</protein>
<organism evidence="1 2">
    <name type="scientific">Chryseobacterium edaphi</name>
    <dbReference type="NCBI Taxonomy" id="2976532"/>
    <lineage>
        <taxon>Bacteria</taxon>
        <taxon>Pseudomonadati</taxon>
        <taxon>Bacteroidota</taxon>
        <taxon>Flavobacteriia</taxon>
        <taxon>Flavobacteriales</taxon>
        <taxon>Weeksellaceae</taxon>
        <taxon>Chryseobacterium group</taxon>
        <taxon>Chryseobacterium</taxon>
    </lineage>
</organism>
<dbReference type="EMBL" id="JAOTEM010000001">
    <property type="protein sequence ID" value="MCU7616401.1"/>
    <property type="molecule type" value="Genomic_DNA"/>
</dbReference>
<proteinExistence type="predicted"/>
<dbReference type="PROSITE" id="PS51257">
    <property type="entry name" value="PROKAR_LIPOPROTEIN"/>
    <property type="match status" value="1"/>
</dbReference>
<accession>A0ABT2W2E8</accession>